<protein>
    <submittedName>
        <fullName evidence="1">Uncharacterized protein</fullName>
    </submittedName>
</protein>
<accession>A0ABT2SM23</accession>
<dbReference type="RefSeq" id="WP_262654801.1">
    <property type="nucleotide sequence ID" value="NZ_JAOQKE010000010.1"/>
</dbReference>
<keyword evidence="2" id="KW-1185">Reference proteome</keyword>
<evidence type="ECO:0000313" key="1">
    <source>
        <dbReference type="EMBL" id="MCU6725537.1"/>
    </source>
</evidence>
<dbReference type="Proteomes" id="UP001652338">
    <property type="component" value="Unassembled WGS sequence"/>
</dbReference>
<reference evidence="1 2" key="1">
    <citation type="journal article" date="2021" name="ISME Commun">
        <title>Automated analysis of genomic sequences facilitates high-throughput and comprehensive description of bacteria.</title>
        <authorList>
            <person name="Hitch T.C.A."/>
        </authorList>
    </citation>
    <scope>NUCLEOTIDE SEQUENCE [LARGE SCALE GENOMIC DNA]</scope>
    <source>
        <strain evidence="1 2">Sanger_29</strain>
    </source>
</reference>
<evidence type="ECO:0000313" key="2">
    <source>
        <dbReference type="Proteomes" id="UP001652338"/>
    </source>
</evidence>
<dbReference type="EMBL" id="JAOQKE010000010">
    <property type="protein sequence ID" value="MCU6725537.1"/>
    <property type="molecule type" value="Genomic_DNA"/>
</dbReference>
<gene>
    <name evidence="1" type="ORF">OCV47_09270</name>
</gene>
<comment type="caution">
    <text evidence="1">The sequence shown here is derived from an EMBL/GenBank/DDBJ whole genome shotgun (WGS) entry which is preliminary data.</text>
</comment>
<name>A0ABT2SM23_9FIRM</name>
<organism evidence="1 2">
    <name type="scientific">Muricoprocola aceti</name>
    <dbReference type="NCBI Taxonomy" id="2981772"/>
    <lineage>
        <taxon>Bacteria</taxon>
        <taxon>Bacillati</taxon>
        <taxon>Bacillota</taxon>
        <taxon>Clostridia</taxon>
        <taxon>Lachnospirales</taxon>
        <taxon>Lachnospiraceae</taxon>
        <taxon>Muricoprocola</taxon>
    </lineage>
</organism>
<proteinExistence type="predicted"/>
<sequence length="58" mass="6680">MSKAIRTKGAVKARKASTMNGCRPKVEFHAENQRIASYPRIQRDNVFDVNSIVRFKEK</sequence>